<dbReference type="SUPFAM" id="SSF57603">
    <property type="entry name" value="FnI-like domain"/>
    <property type="match status" value="2"/>
</dbReference>
<dbReference type="InterPro" id="IPR001007">
    <property type="entry name" value="VWF_dom"/>
</dbReference>
<proteinExistence type="evidence at transcript level"/>
<sequence>MADVKITFEGEEKAANSSVGEIIPSTKNCTNGTLWEKDNGTVCECRNGLIVCIDNCTCRDNGTVYHNGDRWKHSNNTCITCHCQAGKIICSPKKCAKLNCSGASRPVTLPGQCCPMCLEPEGCSAITCRKPNCTGLSGRVVKLKEKCCPVCEGMVVDRNGKCVLATRCGCKYEGKMFLAGQEYLPVSCIKCKCMSGRMQCRKVCDVYKRGLATHKFGP</sequence>
<dbReference type="Gene3D" id="6.20.200.20">
    <property type="match status" value="1"/>
</dbReference>
<protein>
    <submittedName>
        <fullName evidence="2">Kielin-like protein</fullName>
    </submittedName>
</protein>
<evidence type="ECO:0000259" key="1">
    <source>
        <dbReference type="PROSITE" id="PS50184"/>
    </source>
</evidence>
<dbReference type="InterPro" id="IPR052624">
    <property type="entry name" value="CRIM1"/>
</dbReference>
<dbReference type="SMART" id="SM00214">
    <property type="entry name" value="VWC"/>
    <property type="match status" value="1"/>
</dbReference>
<name>A0A1C9KCU1_NEMVE</name>
<dbReference type="PROSITE" id="PS50184">
    <property type="entry name" value="VWFC_2"/>
    <property type="match status" value="1"/>
</dbReference>
<feature type="domain" description="VWFC" evidence="1">
    <location>
        <begin position="56"/>
        <end position="118"/>
    </location>
</feature>
<dbReference type="PANTHER" id="PTHR46439">
    <property type="entry name" value="CYSTEINE-RICH MOTOR NEURON 1 PROTEIN"/>
    <property type="match status" value="1"/>
</dbReference>
<dbReference type="AlphaFoldDB" id="A0A1C9KCU1"/>
<accession>A0A1C9KCU1</accession>
<dbReference type="PANTHER" id="PTHR46439:SF1">
    <property type="entry name" value="CYSTEINE-RICH MOTOR NEURON 1 PROTEIN"/>
    <property type="match status" value="1"/>
</dbReference>
<organism evidence="2">
    <name type="scientific">Nematostella vectensis</name>
    <name type="common">Starlet sea anemone</name>
    <dbReference type="NCBI Taxonomy" id="45351"/>
    <lineage>
        <taxon>Eukaryota</taxon>
        <taxon>Metazoa</taxon>
        <taxon>Cnidaria</taxon>
        <taxon>Anthozoa</taxon>
        <taxon>Hexacorallia</taxon>
        <taxon>Actiniaria</taxon>
        <taxon>Edwardsiidae</taxon>
        <taxon>Nematostella</taxon>
    </lineage>
</organism>
<dbReference type="EMBL" id="KU746920">
    <property type="protein sequence ID" value="AOP31975.1"/>
    <property type="molecule type" value="mRNA"/>
</dbReference>
<dbReference type="Gene3D" id="2.10.70.10">
    <property type="entry name" value="Complement Module, domain 1"/>
    <property type="match status" value="1"/>
</dbReference>
<dbReference type="Pfam" id="PF00093">
    <property type="entry name" value="VWC"/>
    <property type="match status" value="1"/>
</dbReference>
<evidence type="ECO:0000313" key="2">
    <source>
        <dbReference type="EMBL" id="AOP31975.1"/>
    </source>
</evidence>
<reference evidence="2" key="1">
    <citation type="submission" date="2016-02" db="EMBL/GenBank/DDBJ databases">
        <title>Erk-MAPK signaling is required for endodermal and ectodermal patterning prior to the onset of gastrulation in the sea anemone Nematostella vectensis.</title>
        <authorList>
            <person name="Johnston H."/>
            <person name="Amiel A.R."/>
            <person name="Chock T."/>
            <person name="Dahlin P."/>
            <person name="Steinworth B."/>
            <person name="Iglesias M."/>
            <person name="Layden M."/>
            <person name="Rottinger E."/>
            <person name="Martindale M.Q."/>
        </authorList>
    </citation>
    <scope>NUCLEOTIDE SEQUENCE</scope>
</reference>
<dbReference type="PROSITE" id="PS01208">
    <property type="entry name" value="VWFC_1"/>
    <property type="match status" value="1"/>
</dbReference>